<dbReference type="STRING" id="930089.W6YDD4"/>
<feature type="domain" description="Aminoglycoside phosphotransferase" evidence="1">
    <location>
        <begin position="27"/>
        <end position="280"/>
    </location>
</feature>
<dbReference type="HOGENOM" id="CLU_059226_1_0_1"/>
<dbReference type="InterPro" id="IPR002575">
    <property type="entry name" value="Aminoglycoside_PTrfase"/>
</dbReference>
<organism evidence="2 3">
    <name type="scientific">Cochliobolus carbonum (strain 26-R-13)</name>
    <name type="common">Maize leaf spot fungus</name>
    <name type="synonym">Bipolaris zeicola</name>
    <dbReference type="NCBI Taxonomy" id="930089"/>
    <lineage>
        <taxon>Eukaryota</taxon>
        <taxon>Fungi</taxon>
        <taxon>Dikarya</taxon>
        <taxon>Ascomycota</taxon>
        <taxon>Pezizomycotina</taxon>
        <taxon>Dothideomycetes</taxon>
        <taxon>Pleosporomycetidae</taxon>
        <taxon>Pleosporales</taxon>
        <taxon>Pleosporineae</taxon>
        <taxon>Pleosporaceae</taxon>
        <taxon>Bipolaris</taxon>
    </lineage>
</organism>
<name>W6YDD4_COCC2</name>
<dbReference type="SUPFAM" id="SSF56112">
    <property type="entry name" value="Protein kinase-like (PK-like)"/>
    <property type="match status" value="1"/>
</dbReference>
<dbReference type="GeneID" id="19145950"/>
<dbReference type="Gene3D" id="3.30.200.20">
    <property type="entry name" value="Phosphorylase Kinase, domain 1"/>
    <property type="match status" value="1"/>
</dbReference>
<proteinExistence type="predicted"/>
<protein>
    <recommendedName>
        <fullName evidence="1">Aminoglycoside phosphotransferase domain-containing protein</fullName>
    </recommendedName>
</protein>
<dbReference type="Pfam" id="PF01636">
    <property type="entry name" value="APH"/>
    <property type="match status" value="1"/>
</dbReference>
<evidence type="ECO:0000259" key="1">
    <source>
        <dbReference type="Pfam" id="PF01636"/>
    </source>
</evidence>
<evidence type="ECO:0000313" key="2">
    <source>
        <dbReference type="EMBL" id="EUC33539.1"/>
    </source>
</evidence>
<accession>W6YDD4</accession>
<dbReference type="eggNOG" id="ENOG502SJ8C">
    <property type="taxonomic scope" value="Eukaryota"/>
</dbReference>
<dbReference type="AlphaFoldDB" id="W6YDD4"/>
<evidence type="ECO:0000313" key="3">
    <source>
        <dbReference type="Proteomes" id="UP000053841"/>
    </source>
</evidence>
<gene>
    <name evidence="2" type="ORF">COCCADRAFT_26164</name>
</gene>
<dbReference type="RefSeq" id="XP_007712144.1">
    <property type="nucleotide sequence ID" value="XM_007713954.1"/>
</dbReference>
<dbReference type="KEGG" id="bze:COCCADRAFT_26164"/>
<dbReference type="InterPro" id="IPR011009">
    <property type="entry name" value="Kinase-like_dom_sf"/>
</dbReference>
<dbReference type="Proteomes" id="UP000053841">
    <property type="component" value="Unassembled WGS sequence"/>
</dbReference>
<keyword evidence="3" id="KW-1185">Reference proteome</keyword>
<dbReference type="Gene3D" id="3.90.1200.10">
    <property type="match status" value="1"/>
</dbReference>
<dbReference type="OrthoDB" id="25129at2759"/>
<dbReference type="EMBL" id="KI964608">
    <property type="protein sequence ID" value="EUC33539.1"/>
    <property type="molecule type" value="Genomic_DNA"/>
</dbReference>
<sequence>MTSPHDLTTEQGLSDFLATTQSAHTSVKLLSGGTANYVYRCTKQDGSASIFKHAAPYLHSNKNFAFDPTRMDYEANILTQLSSKSNPFFTNSPSTTVHAVHLLNYNKENKLLEIEDGGTRNLKDAYTSPDLNIPQIGQHLATWLAALHNSSTNTSLALEDQDSSARNNPIGVAIYRHSYRNLYLALEQFGYDTQLAHRINEDFGSLLATDDECVCHGDFWPGNVLVRMSETQPPSLTIVDWEMVRRGTSATDVGQFAAEAFLLDRFRGGRGLLVAFLRAYMAERKGGEVLGKVWLRRLVVHWAVHVAFWPTRVEWADAAGTQKLVDIGVGVLESVLQDDWDKILESPLSKDVRDVFAPILERV</sequence>
<reference evidence="2 3" key="1">
    <citation type="journal article" date="2013" name="PLoS Genet.">
        <title>Comparative genome structure, secondary metabolite, and effector coding capacity across Cochliobolus pathogens.</title>
        <authorList>
            <person name="Condon B.J."/>
            <person name="Leng Y."/>
            <person name="Wu D."/>
            <person name="Bushley K.E."/>
            <person name="Ohm R.A."/>
            <person name="Otillar R."/>
            <person name="Martin J."/>
            <person name="Schackwitz W."/>
            <person name="Grimwood J."/>
            <person name="MohdZainudin N."/>
            <person name="Xue C."/>
            <person name="Wang R."/>
            <person name="Manning V.A."/>
            <person name="Dhillon B."/>
            <person name="Tu Z.J."/>
            <person name="Steffenson B.J."/>
            <person name="Salamov A."/>
            <person name="Sun H."/>
            <person name="Lowry S."/>
            <person name="LaButti K."/>
            <person name="Han J."/>
            <person name="Copeland A."/>
            <person name="Lindquist E."/>
            <person name="Barry K."/>
            <person name="Schmutz J."/>
            <person name="Baker S.E."/>
            <person name="Ciuffetti L.M."/>
            <person name="Grigoriev I.V."/>
            <person name="Zhong S."/>
            <person name="Turgeon B.G."/>
        </authorList>
    </citation>
    <scope>NUCLEOTIDE SEQUENCE [LARGE SCALE GENOMIC DNA]</scope>
    <source>
        <strain evidence="2 3">26-R-13</strain>
    </source>
</reference>